<sequence>MAALNQITTRHIAACKGVINHRVGKIGLRFTPVHHHHRNMAILFQHGKQRFWILRTHHQQAIHALLRHHGQVGALFFQVIPGVA</sequence>
<dbReference type="Proteomes" id="UP000042394">
    <property type="component" value="Unassembled WGS sequence"/>
</dbReference>
<dbReference type="Proteomes" id="UP000041314">
    <property type="component" value="Unassembled WGS sequence"/>
</dbReference>
<reference evidence="3 4" key="1">
    <citation type="submission" date="2015-03" db="EMBL/GenBank/DDBJ databases">
        <authorList>
            <consortium name="Pathogen Informatics"/>
        </authorList>
    </citation>
    <scope>NUCLEOTIDE SEQUENCE [LARGE SCALE GENOMIC DNA]</scope>
    <source>
        <strain evidence="1 3">A1104</strain>
        <strain evidence="2 4">D4891</strain>
    </source>
</reference>
<evidence type="ECO:0000313" key="4">
    <source>
        <dbReference type="Proteomes" id="UP000042394"/>
    </source>
</evidence>
<dbReference type="AlphaFoldDB" id="A0A655D3Y2"/>
<gene>
    <name evidence="1" type="ORF">ERS008198_01368</name>
    <name evidence="2" type="ORF">ERS008207_02680</name>
</gene>
<organism evidence="2 4">
    <name type="scientific">Salmonella enterica subsp. enterica serovar Bovismorbificans</name>
    <dbReference type="NCBI Taxonomy" id="58097"/>
    <lineage>
        <taxon>Bacteria</taxon>
        <taxon>Pseudomonadati</taxon>
        <taxon>Pseudomonadota</taxon>
        <taxon>Gammaproteobacteria</taxon>
        <taxon>Enterobacterales</taxon>
        <taxon>Enterobacteriaceae</taxon>
        <taxon>Salmonella</taxon>
    </lineage>
</organism>
<evidence type="ECO:0000313" key="2">
    <source>
        <dbReference type="EMBL" id="CNU43121.1"/>
    </source>
</evidence>
<evidence type="ECO:0000313" key="1">
    <source>
        <dbReference type="EMBL" id="CNT89973.1"/>
    </source>
</evidence>
<accession>A0A655D3Y2</accession>
<protein>
    <submittedName>
        <fullName evidence="2">Uncharacterized protein</fullName>
    </submittedName>
</protein>
<dbReference type="EMBL" id="CQPA01000007">
    <property type="protein sequence ID" value="CNT89973.1"/>
    <property type="molecule type" value="Genomic_DNA"/>
</dbReference>
<name>A0A655D3Y2_SALET</name>
<proteinExistence type="predicted"/>
<evidence type="ECO:0000313" key="3">
    <source>
        <dbReference type="Proteomes" id="UP000041314"/>
    </source>
</evidence>
<dbReference type="EMBL" id="CQPD01000026">
    <property type="protein sequence ID" value="CNU43121.1"/>
    <property type="molecule type" value="Genomic_DNA"/>
</dbReference>